<reference evidence="1" key="1">
    <citation type="submission" date="2014-09" db="EMBL/GenBank/DDBJ databases">
        <authorList>
            <person name="Magalhaes I.L.F."/>
            <person name="Oliveira U."/>
            <person name="Santos F.R."/>
            <person name="Vidigal T.H.D.A."/>
            <person name="Brescovit A.D."/>
            <person name="Santos A.J."/>
        </authorList>
    </citation>
    <scope>NUCLEOTIDE SEQUENCE</scope>
    <source>
        <tissue evidence="1">Shoot tissue taken approximately 20 cm above the soil surface</tissue>
    </source>
</reference>
<name>A0A0A9DHC9_ARUDO</name>
<evidence type="ECO:0000313" key="1">
    <source>
        <dbReference type="EMBL" id="JAD87226.1"/>
    </source>
</evidence>
<organism evidence="1">
    <name type="scientific">Arundo donax</name>
    <name type="common">Giant reed</name>
    <name type="synonym">Donax arundinaceus</name>
    <dbReference type="NCBI Taxonomy" id="35708"/>
    <lineage>
        <taxon>Eukaryota</taxon>
        <taxon>Viridiplantae</taxon>
        <taxon>Streptophyta</taxon>
        <taxon>Embryophyta</taxon>
        <taxon>Tracheophyta</taxon>
        <taxon>Spermatophyta</taxon>
        <taxon>Magnoliopsida</taxon>
        <taxon>Liliopsida</taxon>
        <taxon>Poales</taxon>
        <taxon>Poaceae</taxon>
        <taxon>PACMAD clade</taxon>
        <taxon>Arundinoideae</taxon>
        <taxon>Arundineae</taxon>
        <taxon>Arundo</taxon>
    </lineage>
</organism>
<sequence length="67" mass="7844">MLHITTFGMYLKKSTTILILCCKQLQECLTVFCRSMVLSHQLLVISLHDVDYSGCKIRQWYVSYILN</sequence>
<reference evidence="1" key="2">
    <citation type="journal article" date="2015" name="Data Brief">
        <title>Shoot transcriptome of the giant reed, Arundo donax.</title>
        <authorList>
            <person name="Barrero R.A."/>
            <person name="Guerrero F.D."/>
            <person name="Moolhuijzen P."/>
            <person name="Goolsby J.A."/>
            <person name="Tidwell J."/>
            <person name="Bellgard S.E."/>
            <person name="Bellgard M.I."/>
        </authorList>
    </citation>
    <scope>NUCLEOTIDE SEQUENCE</scope>
    <source>
        <tissue evidence="1">Shoot tissue taken approximately 20 cm above the soil surface</tissue>
    </source>
</reference>
<protein>
    <submittedName>
        <fullName evidence="1">Uncharacterized protein</fullName>
    </submittedName>
</protein>
<dbReference type="AlphaFoldDB" id="A0A0A9DHC9"/>
<accession>A0A0A9DHC9</accession>
<dbReference type="EMBL" id="GBRH01210669">
    <property type="protein sequence ID" value="JAD87226.1"/>
    <property type="molecule type" value="Transcribed_RNA"/>
</dbReference>
<proteinExistence type="predicted"/>